<dbReference type="Proteomes" id="UP000244523">
    <property type="component" value="Unassembled WGS sequence"/>
</dbReference>
<evidence type="ECO:0000313" key="3">
    <source>
        <dbReference type="Proteomes" id="UP000244523"/>
    </source>
</evidence>
<reference evidence="2 3" key="1">
    <citation type="submission" date="2018-04" db="EMBL/GenBank/DDBJ databases">
        <title>Genomic Encyclopedia of Archaeal and Bacterial Type Strains, Phase II (KMG-II): from individual species to whole genera.</title>
        <authorList>
            <person name="Goeker M."/>
        </authorList>
    </citation>
    <scope>NUCLEOTIDE SEQUENCE [LARGE SCALE GENOMIC DNA]</scope>
    <source>
        <strain evidence="2 3">DSM 29955</strain>
    </source>
</reference>
<protein>
    <recommendedName>
        <fullName evidence="4">Flagellar export protein FliJ</fullName>
    </recommendedName>
</protein>
<keyword evidence="1" id="KW-0175">Coiled coil</keyword>
<name>A0A2T6KN38_9RHOB</name>
<dbReference type="EMBL" id="QBUD01000002">
    <property type="protein sequence ID" value="PUB17619.1"/>
    <property type="molecule type" value="Genomic_DNA"/>
</dbReference>
<sequence>MNRTQKLEGVKSLSSLKYEVIQMEMAKLKEREATLRDTLRQLAASKRQEATLRQPDDSALIAGAGIRWQQWVDQRRASVNMELAQTLAQKESCIARMKLAFSRNEAAKGLVELARQKDKVKKQRRSFE</sequence>
<dbReference type="OrthoDB" id="7861976at2"/>
<feature type="coiled-coil region" evidence="1">
    <location>
        <begin position="18"/>
        <end position="48"/>
    </location>
</feature>
<gene>
    <name evidence="2" type="ORF">C8N45_102632</name>
</gene>
<evidence type="ECO:0000313" key="2">
    <source>
        <dbReference type="EMBL" id="PUB17619.1"/>
    </source>
</evidence>
<dbReference type="RefSeq" id="WP_108385722.1">
    <property type="nucleotide sequence ID" value="NZ_QBUD01000002.1"/>
</dbReference>
<organism evidence="2 3">
    <name type="scientific">Yoonia sediminilitoris</name>
    <dbReference type="NCBI Taxonomy" id="1286148"/>
    <lineage>
        <taxon>Bacteria</taxon>
        <taxon>Pseudomonadati</taxon>
        <taxon>Pseudomonadota</taxon>
        <taxon>Alphaproteobacteria</taxon>
        <taxon>Rhodobacterales</taxon>
        <taxon>Paracoccaceae</taxon>
        <taxon>Yoonia</taxon>
    </lineage>
</organism>
<comment type="caution">
    <text evidence="2">The sequence shown here is derived from an EMBL/GenBank/DDBJ whole genome shotgun (WGS) entry which is preliminary data.</text>
</comment>
<evidence type="ECO:0000256" key="1">
    <source>
        <dbReference type="SAM" id="Coils"/>
    </source>
</evidence>
<proteinExistence type="predicted"/>
<keyword evidence="3" id="KW-1185">Reference proteome</keyword>
<accession>A0A2T6KN38</accession>
<evidence type="ECO:0008006" key="4">
    <source>
        <dbReference type="Google" id="ProtNLM"/>
    </source>
</evidence>
<dbReference type="AlphaFoldDB" id="A0A2T6KN38"/>